<gene>
    <name evidence="2" type="ORF">MPL3365_210095</name>
</gene>
<feature type="compositionally biased region" description="Basic and acidic residues" evidence="1">
    <location>
        <begin position="254"/>
        <end position="272"/>
    </location>
</feature>
<proteinExistence type="predicted"/>
<evidence type="ECO:0000313" key="2">
    <source>
        <dbReference type="EMBL" id="CDX55858.1"/>
    </source>
</evidence>
<evidence type="ECO:0008006" key="4">
    <source>
        <dbReference type="Google" id="ProtNLM"/>
    </source>
</evidence>
<reference evidence="2 3" key="1">
    <citation type="submission" date="2014-08" db="EMBL/GenBank/DDBJ databases">
        <authorList>
            <person name="Moulin Lionel"/>
        </authorList>
    </citation>
    <scope>NUCLEOTIDE SEQUENCE [LARGE SCALE GENOMIC DNA]</scope>
</reference>
<evidence type="ECO:0000256" key="1">
    <source>
        <dbReference type="SAM" id="MobiDB-lite"/>
    </source>
</evidence>
<accession>A0A090G3M4</accession>
<feature type="region of interest" description="Disordered" evidence="1">
    <location>
        <begin position="312"/>
        <end position="338"/>
    </location>
</feature>
<sequence>MRKGHFRVVVGGQDVTSRFLPLLISLSITKSGTEATQSATFTLDDKDATVRFPKTGTPVRIELGWQGGAMRTFEGEVDTCDWSTDRGSGSVLSITARSASLKGKVKQPADRHWEKKTLGQVLEDAAGDAGLSIKVHPSLASRELEYEAQDNESFLAFADRLAREHGATFAIKGTEAGFVPRNAGVSATGQPLPTVRITRGMVISASGLTPVTDRPRFKKKKGRWYDIKRARQVIEEVETGDDVEPEDVLRFMEPDEASAKTRADSDRVDSARSKGSGSVTIEGEPAAEPEGTAIIDLRAGVDGSYTIASITDTLDRGSGYTTQISLGNPRGSAGADSR</sequence>
<dbReference type="AlphaFoldDB" id="A0A090G3M4"/>
<feature type="region of interest" description="Disordered" evidence="1">
    <location>
        <begin position="254"/>
        <end position="292"/>
    </location>
</feature>
<dbReference type="Proteomes" id="UP000046122">
    <property type="component" value="Unassembled WGS sequence"/>
</dbReference>
<evidence type="ECO:0000313" key="3">
    <source>
        <dbReference type="Proteomes" id="UP000046122"/>
    </source>
</evidence>
<dbReference type="SUPFAM" id="SSF69279">
    <property type="entry name" value="Phage tail proteins"/>
    <property type="match status" value="1"/>
</dbReference>
<organism evidence="2 3">
    <name type="scientific">Mesorhizobium plurifarium</name>
    <dbReference type="NCBI Taxonomy" id="69974"/>
    <lineage>
        <taxon>Bacteria</taxon>
        <taxon>Pseudomonadati</taxon>
        <taxon>Pseudomonadota</taxon>
        <taxon>Alphaproteobacteria</taxon>
        <taxon>Hyphomicrobiales</taxon>
        <taxon>Phyllobacteriaceae</taxon>
        <taxon>Mesorhizobium</taxon>
    </lineage>
</organism>
<dbReference type="EMBL" id="CCNE01000014">
    <property type="protein sequence ID" value="CDX55858.1"/>
    <property type="molecule type" value="Genomic_DNA"/>
</dbReference>
<dbReference type="Pfam" id="PF05954">
    <property type="entry name" value="Phage_GPD"/>
    <property type="match status" value="1"/>
</dbReference>
<feature type="compositionally biased region" description="Low complexity" evidence="1">
    <location>
        <begin position="280"/>
        <end position="292"/>
    </location>
</feature>
<protein>
    <recommendedName>
        <fullName evidence="4">Late control D family protein</fullName>
    </recommendedName>
</protein>
<name>A0A090G3M4_MESPL</name>